<evidence type="ECO:0000313" key="2">
    <source>
        <dbReference type="EMBL" id="AJF66042.1"/>
    </source>
</evidence>
<dbReference type="Pfam" id="PF04149">
    <property type="entry name" value="DUF397"/>
    <property type="match status" value="1"/>
</dbReference>
<feature type="domain" description="DUF397" evidence="1">
    <location>
        <begin position="13"/>
        <end position="65"/>
    </location>
</feature>
<keyword evidence="3" id="KW-1185">Reference proteome</keyword>
<gene>
    <name evidence="2" type="ORF">SVTN_18245</name>
</gene>
<reference evidence="2 3" key="1">
    <citation type="submission" date="2014-12" db="EMBL/GenBank/DDBJ databases">
        <title>Complete genome sequence of Streptomyces vietnamensis strain GIMV4.0001, a genetic manipulable producer of the benzoisochromanequinone antibiotic granaticin.</title>
        <authorList>
            <person name="Deng M.R."/>
            <person name="Guo J."/>
            <person name="Ma L.Y."/>
            <person name="Feng G.D."/>
            <person name="Mo C.Y."/>
            <person name="Zhu H.H."/>
        </authorList>
    </citation>
    <scope>NUCLEOTIDE SEQUENCE [LARGE SCALE GENOMIC DNA]</scope>
    <source>
        <strain evidence="3">GIMV4.0001</strain>
    </source>
</reference>
<dbReference type="AlphaFoldDB" id="A0A0B5I6L8"/>
<dbReference type="EMBL" id="CP010407">
    <property type="protein sequence ID" value="AJF66042.1"/>
    <property type="molecule type" value="Genomic_DNA"/>
</dbReference>
<protein>
    <submittedName>
        <fullName evidence="2">Toxin</fullName>
    </submittedName>
</protein>
<sequence length="69" mass="7104">MIRKASAGDVSELAWFKSSYSSGPEGDSCVEIATTPATVHVRDSKNIGGPQLALTPGAWAGFVSYAVGC</sequence>
<organism evidence="2 3">
    <name type="scientific">Streptomyces vietnamensis</name>
    <dbReference type="NCBI Taxonomy" id="362257"/>
    <lineage>
        <taxon>Bacteria</taxon>
        <taxon>Bacillati</taxon>
        <taxon>Actinomycetota</taxon>
        <taxon>Actinomycetes</taxon>
        <taxon>Kitasatosporales</taxon>
        <taxon>Streptomycetaceae</taxon>
        <taxon>Streptomyces</taxon>
    </lineage>
</organism>
<dbReference type="HOGENOM" id="CLU_131550_2_1_11"/>
<dbReference type="InterPro" id="IPR007278">
    <property type="entry name" value="DUF397"/>
</dbReference>
<evidence type="ECO:0000259" key="1">
    <source>
        <dbReference type="Pfam" id="PF04149"/>
    </source>
</evidence>
<proteinExistence type="predicted"/>
<accession>A0A0B5I6L8</accession>
<dbReference type="RefSeq" id="WP_041130059.1">
    <property type="nucleotide sequence ID" value="NZ_CP010407.1"/>
</dbReference>
<dbReference type="STRING" id="362257.SVTN_18245"/>
<dbReference type="KEGG" id="svt:SVTN_18245"/>
<dbReference type="Proteomes" id="UP000031774">
    <property type="component" value="Chromosome"/>
</dbReference>
<evidence type="ECO:0000313" key="3">
    <source>
        <dbReference type="Proteomes" id="UP000031774"/>
    </source>
</evidence>
<name>A0A0B5I6L8_9ACTN</name>